<dbReference type="SUPFAM" id="SSF159941">
    <property type="entry name" value="MM3350-like"/>
    <property type="match status" value="2"/>
</dbReference>
<dbReference type="InterPro" id="IPR012912">
    <property type="entry name" value="Plasmid_pRiA4b_Orf3-like"/>
</dbReference>
<dbReference type="Gene3D" id="1.10.10.10">
    <property type="entry name" value="Winged helix-like DNA-binding domain superfamily/Winged helix DNA-binding domain"/>
    <property type="match status" value="1"/>
</dbReference>
<proteinExistence type="predicted"/>
<dbReference type="EMBL" id="FRCP01000008">
    <property type="protein sequence ID" value="SHM28191.1"/>
    <property type="molecule type" value="Genomic_DNA"/>
</dbReference>
<evidence type="ECO:0000259" key="1">
    <source>
        <dbReference type="Pfam" id="PF07929"/>
    </source>
</evidence>
<gene>
    <name evidence="2" type="ORF">SAMN02746066_01388</name>
</gene>
<protein>
    <submittedName>
        <fullName evidence="2">Regulatory protein, luxR family</fullName>
    </submittedName>
</protein>
<feature type="domain" description="Plasmid pRiA4b Orf3-like" evidence="1">
    <location>
        <begin position="189"/>
        <end position="238"/>
    </location>
</feature>
<name>A0A1M7HI34_9FIRM</name>
<dbReference type="InterPro" id="IPR036388">
    <property type="entry name" value="WH-like_DNA-bd_sf"/>
</dbReference>
<dbReference type="PANTHER" id="PTHR41878">
    <property type="entry name" value="LEXA REPRESSOR-RELATED"/>
    <property type="match status" value="1"/>
</dbReference>
<dbReference type="SUPFAM" id="SSF46894">
    <property type="entry name" value="C-terminal effector domain of the bipartite response regulators"/>
    <property type="match status" value="1"/>
</dbReference>
<dbReference type="GO" id="GO:0003677">
    <property type="term" value="F:DNA binding"/>
    <property type="evidence" value="ECO:0007669"/>
    <property type="project" value="InterPro"/>
</dbReference>
<feature type="domain" description="Plasmid pRiA4b Orf3-like" evidence="1">
    <location>
        <begin position="407"/>
        <end position="509"/>
    </location>
</feature>
<dbReference type="STRING" id="1120996.SAMN02746066_01388"/>
<dbReference type="PANTHER" id="PTHR41878:SF1">
    <property type="entry name" value="TNPR PROTEIN"/>
    <property type="match status" value="1"/>
</dbReference>
<dbReference type="InterPro" id="IPR024047">
    <property type="entry name" value="MM3350-like_sf"/>
</dbReference>
<accession>A0A1M7HI34</accession>
<reference evidence="2 3" key="1">
    <citation type="submission" date="2016-11" db="EMBL/GenBank/DDBJ databases">
        <authorList>
            <person name="Jaros S."/>
            <person name="Januszkiewicz K."/>
            <person name="Wedrychowicz H."/>
        </authorList>
    </citation>
    <scope>NUCLEOTIDE SEQUENCE [LARGE SCALE GENOMIC DNA]</scope>
    <source>
        <strain evidence="2 3">DSM 15930</strain>
    </source>
</reference>
<dbReference type="AlphaFoldDB" id="A0A1M7HI34"/>
<sequence length="523" mass="60900">MEEINDNLYHKIIQLYQETSSVKETAKKLGTYPIKVRRVLITEGLWNSNTSVQIGSLYARGLSVAEIAKQLFISEKNVQSYLPYSRGQYGGDNRSDEAVRSEVYRERMHVAESSQIKKLNQNTNQHTNQHMNPDKEMENNRMDKLDILKERTRQLAEDRPIPYAIRLHLELDMEDKALGTNELGILVQYGKMTTNISRDIIVPGDITLHALHYAINRAFGWQNSHLHSFHPYEDDYNMMIKSGKLTDWAKLAGMYFRFPCEDYEDIYWDDDYKAGISVKNWMRKKYTGPYYYGGTREYFYRCQKDVKELYEWQPTLEIRKSFGEWMDECRELTEKTGDKDAKANMIKRIAPITEVTITELADSITFEGGFDELIERLPIYDILLMPGMIQNFDSWDFSNRLILKNSEKEEICLAPVTSPILNAIRYWYDYGDDWNVKITATACYETKEKYKASGNPIEPMEEHRPVCVDADALPVCDDIGGIYGYCNMLEVLHGEDLEEKESMKEWARGMGWTGRKTNPPNIL</sequence>
<keyword evidence="3" id="KW-1185">Reference proteome</keyword>
<dbReference type="Proteomes" id="UP000184038">
    <property type="component" value="Unassembled WGS sequence"/>
</dbReference>
<dbReference type="RefSeq" id="WP_073285172.1">
    <property type="nucleotide sequence ID" value="NZ_FRCP01000008.1"/>
</dbReference>
<dbReference type="GO" id="GO:0006355">
    <property type="term" value="P:regulation of DNA-templated transcription"/>
    <property type="evidence" value="ECO:0007669"/>
    <property type="project" value="InterPro"/>
</dbReference>
<dbReference type="InterPro" id="IPR016032">
    <property type="entry name" value="Sig_transdc_resp-reg_C-effctor"/>
</dbReference>
<dbReference type="OrthoDB" id="9801392at2"/>
<evidence type="ECO:0000313" key="2">
    <source>
        <dbReference type="EMBL" id="SHM28191.1"/>
    </source>
</evidence>
<evidence type="ECO:0000313" key="3">
    <source>
        <dbReference type="Proteomes" id="UP000184038"/>
    </source>
</evidence>
<organism evidence="2 3">
    <name type="scientific">Anaerosporobacter mobilis DSM 15930</name>
    <dbReference type="NCBI Taxonomy" id="1120996"/>
    <lineage>
        <taxon>Bacteria</taxon>
        <taxon>Bacillati</taxon>
        <taxon>Bacillota</taxon>
        <taxon>Clostridia</taxon>
        <taxon>Lachnospirales</taxon>
        <taxon>Lachnospiraceae</taxon>
        <taxon>Anaerosporobacter</taxon>
    </lineage>
</organism>
<dbReference type="Gene3D" id="3.10.290.30">
    <property type="entry name" value="MM3350-like"/>
    <property type="match status" value="1"/>
</dbReference>
<dbReference type="Pfam" id="PF07929">
    <property type="entry name" value="PRiA4_ORF3"/>
    <property type="match status" value="2"/>
</dbReference>